<dbReference type="EMBL" id="JACKXE010000001">
    <property type="protein sequence ID" value="MBB6628502.1"/>
    <property type="molecule type" value="Genomic_DNA"/>
</dbReference>
<gene>
    <name evidence="1" type="ORF">H5V45_14350</name>
</gene>
<dbReference type="AlphaFoldDB" id="A0A7X0RHY6"/>
<accession>A0A7X0RHY6</accession>
<evidence type="ECO:0000313" key="2">
    <source>
        <dbReference type="Proteomes" id="UP000523955"/>
    </source>
</evidence>
<comment type="caution">
    <text evidence="1">The sequence shown here is derived from an EMBL/GenBank/DDBJ whole genome shotgun (WGS) entry which is preliminary data.</text>
</comment>
<organism evidence="1 2">
    <name type="scientific">Nocardioides luti</name>
    <dbReference type="NCBI Taxonomy" id="2761101"/>
    <lineage>
        <taxon>Bacteria</taxon>
        <taxon>Bacillati</taxon>
        <taxon>Actinomycetota</taxon>
        <taxon>Actinomycetes</taxon>
        <taxon>Propionibacteriales</taxon>
        <taxon>Nocardioidaceae</taxon>
        <taxon>Nocardioides</taxon>
    </lineage>
</organism>
<proteinExistence type="predicted"/>
<reference evidence="1 2" key="1">
    <citation type="submission" date="2020-08" db="EMBL/GenBank/DDBJ databases">
        <authorList>
            <person name="Seo M.-J."/>
        </authorList>
    </citation>
    <scope>NUCLEOTIDE SEQUENCE [LARGE SCALE GENOMIC DNA]</scope>
    <source>
        <strain evidence="1 2">KIGAM211</strain>
    </source>
</reference>
<sequence>MSRRERRTRRSPRSRVVRRVVAGLALVVVVLVLLAGWQLVQAAREVSQAKAQASSMKAALSGRDFVAAHRDAEALGATAADLKGRTDGLTWSAMSALPVVGSDLDALATASHGLTGVAQGAEQVTSVLAKPHGLLKGDRVSISAVRTIAAATDAAARGLGDLDTAVTALEDSKLPPVRAKATDLGAQVDAGLEGVEKFQPVIRQAPALLGAGGTRHYLLVFQNNAEVRATGGLLGSAARITADRGRLTLEQSFSPVLKTEQTKASFDFSASERALYGRDLDRGAVFLNSMPDFQRTSELLRQGWSSWFGNQLDGVISVDTVSLSYLLRATGPLNVLGESLTPDNAVDSLLSTAYSRYPDNAGQDRFFSAVAAKLFSGVTNGDVDTAALFTAFRRMADESRFQSQFFLPGASAVDVDPFGDEDVKRSAVTVGFNNTSGDKMSFYLRRTVKVRSISCSGDGQILRGRALLSSSAPVGGVGLAPRVTEVRPPNQYGGVWHHVPLGSQLVQVVIRAPAGGQVGAVEVDGRRRSVARAEQGGNDVVTLSVQVPAQESHVVTWDMATPNRPGDIDLVVTPGVEARSASSVASSSCS</sequence>
<name>A0A7X0RHY6_9ACTN</name>
<protein>
    <submittedName>
        <fullName evidence="1">DUF4012 domain-containing protein</fullName>
    </submittedName>
</protein>
<dbReference type="RefSeq" id="WP_185253554.1">
    <property type="nucleotide sequence ID" value="NZ_JACKXE010000001.1"/>
</dbReference>
<dbReference type="InterPro" id="IPR025101">
    <property type="entry name" value="DUF4012"/>
</dbReference>
<evidence type="ECO:0000313" key="1">
    <source>
        <dbReference type="EMBL" id="MBB6628502.1"/>
    </source>
</evidence>
<dbReference type="Proteomes" id="UP000523955">
    <property type="component" value="Unassembled WGS sequence"/>
</dbReference>
<dbReference type="Pfam" id="PF13196">
    <property type="entry name" value="DUF4012"/>
    <property type="match status" value="1"/>
</dbReference>
<keyword evidence="2" id="KW-1185">Reference proteome</keyword>